<evidence type="ECO:0000256" key="4">
    <source>
        <dbReference type="ARBA" id="ARBA00022692"/>
    </source>
</evidence>
<feature type="domain" description="ABC transporter" evidence="12">
    <location>
        <begin position="1103"/>
        <end position="1336"/>
    </location>
</feature>
<dbReference type="SUPFAM" id="SSF52540">
    <property type="entry name" value="P-loop containing nucleoside triphosphate hydrolases"/>
    <property type="match status" value="2"/>
</dbReference>
<keyword evidence="6" id="KW-0547">Nucleotide-binding</keyword>
<evidence type="ECO:0000256" key="6">
    <source>
        <dbReference type="ARBA" id="ARBA00022741"/>
    </source>
</evidence>
<evidence type="ECO:0000313" key="14">
    <source>
        <dbReference type="EMBL" id="JAG71911.1"/>
    </source>
</evidence>
<dbReference type="FunFam" id="1.20.1560.10:FF:000026">
    <property type="entry name" value="Multidrug resistance-associated protein lethal(2)03659"/>
    <property type="match status" value="1"/>
</dbReference>
<feature type="transmembrane region" description="Helical" evidence="11">
    <location>
        <begin position="812"/>
        <end position="835"/>
    </location>
</feature>
<feature type="domain" description="ABC transmembrane type-1" evidence="13">
    <location>
        <begin position="105"/>
        <end position="368"/>
    </location>
</feature>
<dbReference type="CDD" id="cd03250">
    <property type="entry name" value="ABCC_MRP_domain1"/>
    <property type="match status" value="1"/>
</dbReference>
<dbReference type="InterPro" id="IPR027417">
    <property type="entry name" value="P-loop_NTPase"/>
</dbReference>
<dbReference type="InterPro" id="IPR003593">
    <property type="entry name" value="AAA+_ATPase"/>
</dbReference>
<dbReference type="InterPro" id="IPR036640">
    <property type="entry name" value="ABC1_TM_sf"/>
</dbReference>
<dbReference type="Pfam" id="PF00664">
    <property type="entry name" value="ABC_membrane"/>
    <property type="match status" value="2"/>
</dbReference>
<feature type="transmembrane region" description="Helical" evidence="11">
    <location>
        <begin position="233"/>
        <end position="251"/>
    </location>
</feature>
<accession>A0A0C9QFG7</accession>
<evidence type="ECO:0000256" key="5">
    <source>
        <dbReference type="ARBA" id="ARBA00022737"/>
    </source>
</evidence>
<feature type="transmembrane region" description="Helical" evidence="11">
    <location>
        <begin position="910"/>
        <end position="930"/>
    </location>
</feature>
<keyword evidence="5" id="KW-0677">Repeat</keyword>
<dbReference type="PROSITE" id="PS50893">
    <property type="entry name" value="ABC_TRANSPORTER_2"/>
    <property type="match status" value="2"/>
</dbReference>
<dbReference type="CDD" id="cd18579">
    <property type="entry name" value="ABC_6TM_ABCC_D1"/>
    <property type="match status" value="1"/>
</dbReference>
<dbReference type="InterPro" id="IPR011527">
    <property type="entry name" value="ABC1_TM_dom"/>
</dbReference>
<evidence type="ECO:0000256" key="2">
    <source>
        <dbReference type="ARBA" id="ARBA00009726"/>
    </source>
</evidence>
<dbReference type="FunFam" id="3.40.50.300:FF:000163">
    <property type="entry name" value="Multidrug resistance-associated protein member 4"/>
    <property type="match status" value="1"/>
</dbReference>
<dbReference type="Pfam" id="PF00005">
    <property type="entry name" value="ABC_tran"/>
    <property type="match status" value="2"/>
</dbReference>
<dbReference type="InterPro" id="IPR003439">
    <property type="entry name" value="ABC_transporter-like_ATP-bd"/>
</dbReference>
<feature type="compositionally biased region" description="Basic and acidic residues" evidence="10">
    <location>
        <begin position="1076"/>
        <end position="1091"/>
    </location>
</feature>
<evidence type="ECO:0000259" key="13">
    <source>
        <dbReference type="PROSITE" id="PS50929"/>
    </source>
</evidence>
<dbReference type="SMART" id="SM00382">
    <property type="entry name" value="AAA"/>
    <property type="match status" value="2"/>
</dbReference>
<feature type="transmembrane region" description="Helical" evidence="11">
    <location>
        <begin position="133"/>
        <end position="150"/>
    </location>
</feature>
<dbReference type="EMBL" id="GBYB01002144">
    <property type="protein sequence ID" value="JAG71911.1"/>
    <property type="molecule type" value="Transcribed_RNA"/>
</dbReference>
<dbReference type="CDD" id="cd03244">
    <property type="entry name" value="ABCC_MRP_domain2"/>
    <property type="match status" value="1"/>
</dbReference>
<dbReference type="EMBL" id="GBYB01010637">
    <property type="protein sequence ID" value="JAG80404.1"/>
    <property type="molecule type" value="Transcribed_RNA"/>
</dbReference>
<feature type="compositionally biased region" description="Low complexity" evidence="10">
    <location>
        <begin position="697"/>
        <end position="708"/>
    </location>
</feature>
<feature type="region of interest" description="Disordered" evidence="10">
    <location>
        <begin position="1073"/>
        <end position="1094"/>
    </location>
</feature>
<dbReference type="PANTHER" id="PTHR24223:SF456">
    <property type="entry name" value="MULTIDRUG RESISTANCE-ASSOCIATED PROTEIN LETHAL(2)03659"/>
    <property type="match status" value="1"/>
</dbReference>
<dbReference type="PROSITE" id="PS00211">
    <property type="entry name" value="ABC_TRANSPORTER_1"/>
    <property type="match status" value="2"/>
</dbReference>
<dbReference type="GO" id="GO:0016020">
    <property type="term" value="C:membrane"/>
    <property type="evidence" value="ECO:0007669"/>
    <property type="project" value="UniProtKB-SubCell"/>
</dbReference>
<evidence type="ECO:0000256" key="3">
    <source>
        <dbReference type="ARBA" id="ARBA00022448"/>
    </source>
</evidence>
<proteinExistence type="inferred from homology"/>
<feature type="transmembrane region" description="Helical" evidence="11">
    <location>
        <begin position="349"/>
        <end position="367"/>
    </location>
</feature>
<reference evidence="14" key="1">
    <citation type="submission" date="2015-01" db="EMBL/GenBank/DDBJ databases">
        <title>Transcriptome Assembly of Fopius arisanus.</title>
        <authorList>
            <person name="Geib S."/>
        </authorList>
    </citation>
    <scope>NUCLEOTIDE SEQUENCE</scope>
</reference>
<dbReference type="SUPFAM" id="SSF90123">
    <property type="entry name" value="ABC transporter transmembrane region"/>
    <property type="match status" value="2"/>
</dbReference>
<keyword evidence="9 11" id="KW-0472">Membrane</keyword>
<evidence type="ECO:0000256" key="9">
    <source>
        <dbReference type="ARBA" id="ARBA00023136"/>
    </source>
</evidence>
<keyword evidence="8 11" id="KW-1133">Transmembrane helix</keyword>
<evidence type="ECO:0000256" key="7">
    <source>
        <dbReference type="ARBA" id="ARBA00022840"/>
    </source>
</evidence>
<dbReference type="Gene3D" id="1.20.1560.10">
    <property type="entry name" value="ABC transporter type 1, transmembrane domain"/>
    <property type="match status" value="2"/>
</dbReference>
<evidence type="ECO:0000259" key="12">
    <source>
        <dbReference type="PROSITE" id="PS50893"/>
    </source>
</evidence>
<feature type="region of interest" description="Disordered" evidence="10">
    <location>
        <begin position="674"/>
        <end position="719"/>
    </location>
</feature>
<feature type="transmembrane region" description="Helical" evidence="11">
    <location>
        <begin position="984"/>
        <end position="1017"/>
    </location>
</feature>
<dbReference type="PANTHER" id="PTHR24223">
    <property type="entry name" value="ATP-BINDING CASSETTE SUB-FAMILY C"/>
    <property type="match status" value="1"/>
</dbReference>
<evidence type="ECO:0000256" key="1">
    <source>
        <dbReference type="ARBA" id="ARBA00004141"/>
    </source>
</evidence>
<dbReference type="FunFam" id="1.20.1560.10:FF:000014">
    <property type="entry name" value="Multidrug resistance-associated protein member 4"/>
    <property type="match status" value="1"/>
</dbReference>
<dbReference type="FunFam" id="3.40.50.300:FF:000973">
    <property type="entry name" value="Multidrug resistance-associated protein 4"/>
    <property type="match status" value="1"/>
</dbReference>
<comment type="similarity">
    <text evidence="2">Belongs to the ABC transporter superfamily. ABCC family. Conjugate transporter (TC 3.A.1.208) subfamily.</text>
</comment>
<dbReference type="PROSITE" id="PS50929">
    <property type="entry name" value="ABC_TM1F"/>
    <property type="match status" value="2"/>
</dbReference>
<gene>
    <name evidence="14" type="primary">l(2)03659_6</name>
    <name evidence="15" type="synonym">l(2)03659_1</name>
    <name evidence="15" type="ORF">g.9606</name>
    <name evidence="14" type="ORF">g.9609</name>
</gene>
<evidence type="ECO:0000256" key="10">
    <source>
        <dbReference type="SAM" id="MobiDB-lite"/>
    </source>
</evidence>
<keyword evidence="3" id="KW-0813">Transport</keyword>
<evidence type="ECO:0000256" key="8">
    <source>
        <dbReference type="ARBA" id="ARBA00022989"/>
    </source>
</evidence>
<feature type="compositionally biased region" description="Acidic residues" evidence="10">
    <location>
        <begin position="709"/>
        <end position="719"/>
    </location>
</feature>
<dbReference type="GO" id="GO:0016887">
    <property type="term" value="F:ATP hydrolysis activity"/>
    <property type="evidence" value="ECO:0007669"/>
    <property type="project" value="InterPro"/>
</dbReference>
<dbReference type="InterPro" id="IPR050173">
    <property type="entry name" value="ABC_transporter_C-like"/>
</dbReference>
<dbReference type="GO" id="GO:0005524">
    <property type="term" value="F:ATP binding"/>
    <property type="evidence" value="ECO:0007669"/>
    <property type="project" value="UniProtKB-KW"/>
</dbReference>
<organism evidence="14">
    <name type="scientific">Fopius arisanus</name>
    <dbReference type="NCBI Taxonomy" id="64838"/>
    <lineage>
        <taxon>Eukaryota</taxon>
        <taxon>Metazoa</taxon>
        <taxon>Ecdysozoa</taxon>
        <taxon>Arthropoda</taxon>
        <taxon>Hexapoda</taxon>
        <taxon>Insecta</taxon>
        <taxon>Pterygota</taxon>
        <taxon>Neoptera</taxon>
        <taxon>Endopterygota</taxon>
        <taxon>Hymenoptera</taxon>
        <taxon>Apocrita</taxon>
        <taxon>Ichneumonoidea</taxon>
        <taxon>Braconidae</taxon>
        <taxon>Opiinae</taxon>
        <taxon>Fopius</taxon>
    </lineage>
</organism>
<comment type="subcellular location">
    <subcellularLocation>
        <location evidence="1">Membrane</location>
        <topology evidence="1">Multi-pass membrane protein</topology>
    </subcellularLocation>
</comment>
<keyword evidence="4 11" id="KW-0812">Transmembrane</keyword>
<feature type="domain" description="ABC transporter" evidence="12">
    <location>
        <begin position="453"/>
        <end position="676"/>
    </location>
</feature>
<feature type="transmembrane region" description="Helical" evidence="11">
    <location>
        <begin position="319"/>
        <end position="343"/>
    </location>
</feature>
<dbReference type="GO" id="GO:0140359">
    <property type="term" value="F:ABC-type transporter activity"/>
    <property type="evidence" value="ECO:0007669"/>
    <property type="project" value="InterPro"/>
</dbReference>
<feature type="transmembrane region" description="Helical" evidence="11">
    <location>
        <begin position="1024"/>
        <end position="1043"/>
    </location>
</feature>
<keyword evidence="7" id="KW-0067">ATP-binding</keyword>
<name>A0A0C9QFG7_9HYME</name>
<dbReference type="Gene3D" id="3.40.50.300">
    <property type="entry name" value="P-loop containing nucleotide triphosphate hydrolases"/>
    <property type="match status" value="2"/>
</dbReference>
<dbReference type="InterPro" id="IPR044746">
    <property type="entry name" value="ABCC_6TM_D1"/>
</dbReference>
<feature type="domain" description="ABC transmembrane type-1" evidence="13">
    <location>
        <begin position="812"/>
        <end position="1051"/>
    </location>
</feature>
<evidence type="ECO:0000313" key="15">
    <source>
        <dbReference type="EMBL" id="JAG80404.1"/>
    </source>
</evidence>
<feature type="transmembrane region" description="Helical" evidence="11">
    <location>
        <begin position="205"/>
        <end position="227"/>
    </location>
</feature>
<dbReference type="InterPro" id="IPR017871">
    <property type="entry name" value="ABC_transporter-like_CS"/>
</dbReference>
<evidence type="ECO:0000256" key="11">
    <source>
        <dbReference type="SAM" id="Phobius"/>
    </source>
</evidence>
<feature type="transmembrane region" description="Helical" evidence="11">
    <location>
        <begin position="751"/>
        <end position="771"/>
    </location>
</feature>
<protein>
    <submittedName>
        <fullName evidence="15">L(2)03659_1 protein</fullName>
    </submittedName>
    <submittedName>
        <fullName evidence="14">L(2)03659_6 protein</fullName>
    </submittedName>
</protein>
<sequence length="1364" mass="152661">MADPKKSSYPNPRESSNFFGVLFWTWTIRFFKLGYTKILGKEDLYDPPSYDQATVLGDRLEKCWNQELKNVSKHSRPPSLTKVLVRCFMWELIWLGVLQITNEFLLRLGTPMLIGQLLSYFREDRKISYNETLMYAGGVCGATALFAIAANHWLFQVFHLGGRIHIAVCSLVYRKALRLNVTSLSETTPGKIVNLLANDVNRFDFILVFIHYLWSAPLASIIVGYFLWTEAGYSGLIGIAVISIIVPIQSYTGKLSAKFRLETTVKTDERVRVMNEIISGVQVIKMYAWEKPFCQKIAQIRKLELNIIRKNSWIHGAFMTLYLFVPRTALYCTLVGMILFGQQLSTEKVFVFFAYFSVLAEVMGFMFSRGISEIAQCLVTVKRLEGFLANKEFQTDISWSSQKAIMSKRISKTGVTEVDREIDKIPPEGLIGKISNRDRCEKYVPEDKTSIPIKLVNLSSKWDEKSTENTLQDVNCEIEKGKVYLVIGAVGSGKSSLISAILGEMLITEGHVDINGSISYASQEAWIFGSTVRQNILFGQSYDPQRYEEVVRVCALSSDFAQFPLGDQTTLGERGTSLSGGQKARINLARSVYRRSSIYIFDDPLSAVDTQVGKYLFEECIEKYLKGTTRVLVTHQLQYISGSNEILLVENGKLEKFINYDELLAARPEYSNLGACNSESDPDNSNPDDAERKTSVPTATAAAPFTDAPGDDAASEDDENGMHLSNALEKTSRGSVAGSIFINYLKSSSNWILPVIVSILLVATQCAVTAYDMFFPQLVSAEENRYNEFIKLKNSNSNYINEYDIEPAYTGIYTYTGITVSIFLFGMAQSILFYMTCMKSSQCLHDNAFSALIRSGMEFFSKNPSGRILNRFSKDIDAIDDLLPKTLQDAAIAMMITCGVIVITCNINPIFIAPFIVITYVLYWIAKVYVRTSKSLKRLEAVMNAPVFTHLNVTMSGLTTIRAFNAQELLRMEFDRFQDGHSSAWYMFIATSSAFGFALDVFCWVLTIIVTFGLLLASGYGGPEVGLAITSITSITSLLQWGVRQYAEVLNQMMSVERVLQYSSLIPENTSGPIDSPKRITKQESGIDRSNSKTVDWPSEGSIVFKHVFMTYSDDAPPVLKDLNFVVKPQEKVGIVGRTGAGKSSMISALFRLMKVEGIIEIDGVDTAKVSLENLRRNIAIIPQEPVLFSGTLRKNLDPFEDFTDAALWTALEQVELKESVIKEVDGLHSKVVDKGGNFSVGQRQLVCLARAILRNNKILVLDEATANVDPHTDMLIQKTIRSKFMACTVLTIAHRLNTIMDSDKIIVMDNGEIVEFDHPYVLLKNQKGKFSSLVKKTGYAMSDNLIKIAKQSFQKIHIKDASS</sequence>